<dbReference type="PANTHER" id="PTHR22604:SF105">
    <property type="entry name" value="TRANS-1,2-DIHYDROBENZENE-1,2-DIOL DEHYDROGENASE"/>
    <property type="match status" value="1"/>
</dbReference>
<keyword evidence="2" id="KW-0560">Oxidoreductase</keyword>
<protein>
    <submittedName>
        <fullName evidence="5">Gfo/Idh/MocA family oxidoreductase</fullName>
    </submittedName>
</protein>
<evidence type="ECO:0000259" key="3">
    <source>
        <dbReference type="Pfam" id="PF01408"/>
    </source>
</evidence>
<dbReference type="GO" id="GO:0000166">
    <property type="term" value="F:nucleotide binding"/>
    <property type="evidence" value="ECO:0007669"/>
    <property type="project" value="InterPro"/>
</dbReference>
<gene>
    <name evidence="5" type="ORF">J7W16_07865</name>
</gene>
<dbReference type="Gene3D" id="3.40.50.720">
    <property type="entry name" value="NAD(P)-binding Rossmann-like Domain"/>
    <property type="match status" value="1"/>
</dbReference>
<evidence type="ECO:0000256" key="1">
    <source>
        <dbReference type="ARBA" id="ARBA00010928"/>
    </source>
</evidence>
<dbReference type="GO" id="GO:0016491">
    <property type="term" value="F:oxidoreductase activity"/>
    <property type="evidence" value="ECO:0007669"/>
    <property type="project" value="UniProtKB-KW"/>
</dbReference>
<organism evidence="5 6">
    <name type="scientific">Halalkalibacter suaedae</name>
    <dbReference type="NCBI Taxonomy" id="2822140"/>
    <lineage>
        <taxon>Bacteria</taxon>
        <taxon>Bacillati</taxon>
        <taxon>Bacillota</taxon>
        <taxon>Bacilli</taxon>
        <taxon>Bacillales</taxon>
        <taxon>Bacillaceae</taxon>
        <taxon>Halalkalibacter</taxon>
    </lineage>
</organism>
<keyword evidence="6" id="KW-1185">Reference proteome</keyword>
<sequence>MEELRWGILSTANIAQEQVIPAIQRSKNGVVSAIASSSGRAGEVAEKFNIPTVYESYEDLLDDPNIDVVYIPLPNHLHQEWVIKAAKKGKHILCEKPVAINVEQAEEMVRVCREQNVTFMEAFMYQFHEQHNRVKEIIASGEIGEVKLLKGSFSFYLEGRDSNIRMDPKMGGGSLYDVGCYPLHVIRHILDSEPVTLFAAGEIDPQYGIDISAFGHMKMENGVNATFDCSFDMTNRSDYQVIGTKGVITVPRAYRPDVFEGGEGLIIVEANGQSREEFISTDQYVKQVEHIVESILAKQDPSYPGEKTILNMKVIDACYESMKTGRIVNL</sequence>
<accession>A0A940WQW6</accession>
<evidence type="ECO:0000259" key="4">
    <source>
        <dbReference type="Pfam" id="PF22725"/>
    </source>
</evidence>
<evidence type="ECO:0000313" key="6">
    <source>
        <dbReference type="Proteomes" id="UP000678228"/>
    </source>
</evidence>
<dbReference type="Pfam" id="PF01408">
    <property type="entry name" value="GFO_IDH_MocA"/>
    <property type="match status" value="1"/>
</dbReference>
<dbReference type="SUPFAM" id="SSF55347">
    <property type="entry name" value="Glyceraldehyde-3-phosphate dehydrogenase-like, C-terminal domain"/>
    <property type="match status" value="1"/>
</dbReference>
<dbReference type="Proteomes" id="UP000678228">
    <property type="component" value="Unassembled WGS sequence"/>
</dbReference>
<dbReference type="InterPro" id="IPR000683">
    <property type="entry name" value="Gfo/Idh/MocA-like_OxRdtase_N"/>
</dbReference>
<dbReference type="InterPro" id="IPR055170">
    <property type="entry name" value="GFO_IDH_MocA-like_dom"/>
</dbReference>
<feature type="domain" description="GFO/IDH/MocA-like oxidoreductase" evidence="4">
    <location>
        <begin position="132"/>
        <end position="248"/>
    </location>
</feature>
<dbReference type="RefSeq" id="WP_210596754.1">
    <property type="nucleotide sequence ID" value="NZ_JAGKSQ010000003.1"/>
</dbReference>
<dbReference type="InterPro" id="IPR050984">
    <property type="entry name" value="Gfo/Idh/MocA_domain"/>
</dbReference>
<dbReference type="Gene3D" id="3.30.360.10">
    <property type="entry name" value="Dihydrodipicolinate Reductase, domain 2"/>
    <property type="match status" value="1"/>
</dbReference>
<dbReference type="InterPro" id="IPR036291">
    <property type="entry name" value="NAD(P)-bd_dom_sf"/>
</dbReference>
<dbReference type="Pfam" id="PF22725">
    <property type="entry name" value="GFO_IDH_MocA_C3"/>
    <property type="match status" value="1"/>
</dbReference>
<reference evidence="5" key="1">
    <citation type="submission" date="2021-03" db="EMBL/GenBank/DDBJ databases">
        <title>Bacillus suaedae sp. nov., isolated from Suaeda aralocaspica.</title>
        <authorList>
            <person name="Lei R.F.R."/>
        </authorList>
    </citation>
    <scope>NUCLEOTIDE SEQUENCE</scope>
    <source>
        <strain evidence="5">YZJH907-2</strain>
    </source>
</reference>
<feature type="domain" description="Gfo/Idh/MocA-like oxidoreductase N-terminal" evidence="3">
    <location>
        <begin position="5"/>
        <end position="122"/>
    </location>
</feature>
<comment type="caution">
    <text evidence="5">The sequence shown here is derived from an EMBL/GenBank/DDBJ whole genome shotgun (WGS) entry which is preliminary data.</text>
</comment>
<evidence type="ECO:0000256" key="2">
    <source>
        <dbReference type="ARBA" id="ARBA00023002"/>
    </source>
</evidence>
<proteinExistence type="inferred from homology"/>
<dbReference type="PANTHER" id="PTHR22604">
    <property type="entry name" value="OXIDOREDUCTASES"/>
    <property type="match status" value="1"/>
</dbReference>
<dbReference type="AlphaFoldDB" id="A0A940WQW6"/>
<comment type="similarity">
    <text evidence="1">Belongs to the Gfo/Idh/MocA family.</text>
</comment>
<dbReference type="SUPFAM" id="SSF51735">
    <property type="entry name" value="NAD(P)-binding Rossmann-fold domains"/>
    <property type="match status" value="1"/>
</dbReference>
<dbReference type="EMBL" id="JAGKSQ010000003">
    <property type="protein sequence ID" value="MBP3951049.1"/>
    <property type="molecule type" value="Genomic_DNA"/>
</dbReference>
<name>A0A940WQW6_9BACI</name>
<evidence type="ECO:0000313" key="5">
    <source>
        <dbReference type="EMBL" id="MBP3951049.1"/>
    </source>
</evidence>